<reference evidence="1 2" key="1">
    <citation type="submission" date="2014-04" db="EMBL/GenBank/DDBJ databases">
        <title>Evolutionary Origins and Diversification of the Mycorrhizal Mutualists.</title>
        <authorList>
            <consortium name="DOE Joint Genome Institute"/>
            <consortium name="Mycorrhizal Genomics Consortium"/>
            <person name="Kohler A."/>
            <person name="Kuo A."/>
            <person name="Nagy L.G."/>
            <person name="Floudas D."/>
            <person name="Copeland A."/>
            <person name="Barry K.W."/>
            <person name="Cichocki N."/>
            <person name="Veneault-Fourrey C."/>
            <person name="LaButti K."/>
            <person name="Lindquist E.A."/>
            <person name="Lipzen A."/>
            <person name="Lundell T."/>
            <person name="Morin E."/>
            <person name="Murat C."/>
            <person name="Riley R."/>
            <person name="Ohm R."/>
            <person name="Sun H."/>
            <person name="Tunlid A."/>
            <person name="Henrissat B."/>
            <person name="Grigoriev I.V."/>
            <person name="Hibbett D.S."/>
            <person name="Martin F."/>
        </authorList>
    </citation>
    <scope>NUCLEOTIDE SEQUENCE [LARGE SCALE GENOMIC DNA]</scope>
    <source>
        <strain evidence="1 2">Koide BX008</strain>
    </source>
</reference>
<evidence type="ECO:0000313" key="1">
    <source>
        <dbReference type="EMBL" id="KIL56501.1"/>
    </source>
</evidence>
<name>A0A0C2WIP1_AMAMK</name>
<dbReference type="HOGENOM" id="CLU_047592_8_1_1"/>
<sequence>TTEEWISILKLASKWGFESLRSRAISKIERTLTSPVDMVVLGCQYDIPDILWHGYATLCQATTPLSSEEGRRLGVEDVVNLYRIMALS</sequence>
<keyword evidence="2" id="KW-1185">Reference proteome</keyword>
<feature type="non-terminal residue" evidence="1">
    <location>
        <position position="1"/>
    </location>
</feature>
<dbReference type="Proteomes" id="UP000054549">
    <property type="component" value="Unassembled WGS sequence"/>
</dbReference>
<accession>A0A0C2WIP1</accession>
<dbReference type="InParanoid" id="A0A0C2WIP1"/>
<organism evidence="1 2">
    <name type="scientific">Amanita muscaria (strain Koide BX008)</name>
    <dbReference type="NCBI Taxonomy" id="946122"/>
    <lineage>
        <taxon>Eukaryota</taxon>
        <taxon>Fungi</taxon>
        <taxon>Dikarya</taxon>
        <taxon>Basidiomycota</taxon>
        <taxon>Agaricomycotina</taxon>
        <taxon>Agaricomycetes</taxon>
        <taxon>Agaricomycetidae</taxon>
        <taxon>Agaricales</taxon>
        <taxon>Pluteineae</taxon>
        <taxon>Amanitaceae</taxon>
        <taxon>Amanita</taxon>
    </lineage>
</organism>
<dbReference type="EMBL" id="KN818419">
    <property type="protein sequence ID" value="KIL56501.1"/>
    <property type="molecule type" value="Genomic_DNA"/>
</dbReference>
<gene>
    <name evidence="1" type="ORF">M378DRAFT_89218</name>
</gene>
<protein>
    <submittedName>
        <fullName evidence="1">Uncharacterized protein</fullName>
    </submittedName>
</protein>
<proteinExistence type="predicted"/>
<dbReference type="AlphaFoldDB" id="A0A0C2WIP1"/>
<dbReference type="OrthoDB" id="2593747at2759"/>
<evidence type="ECO:0000313" key="2">
    <source>
        <dbReference type="Proteomes" id="UP000054549"/>
    </source>
</evidence>